<dbReference type="Gene3D" id="3.30.70.330">
    <property type="match status" value="1"/>
</dbReference>
<dbReference type="InterPro" id="IPR035979">
    <property type="entry name" value="RBD_domain_sf"/>
</dbReference>
<dbReference type="OrthoDB" id="514755at2"/>
<reference evidence="3 4" key="1">
    <citation type="journal article" date="2015" name="Genome Announc.">
        <title>Draft Genome Sequence of the Terrestrial Cyanobacterium Scytonema millei VB511283, Isolated from Eastern India.</title>
        <authorList>
            <person name="Sen D."/>
            <person name="Chandrababunaidu M.M."/>
            <person name="Singh D."/>
            <person name="Sanghi N."/>
            <person name="Ghorai A."/>
            <person name="Mishra G.P."/>
            <person name="Madduluri M."/>
            <person name="Adhikary S.P."/>
            <person name="Tripathy S."/>
        </authorList>
    </citation>
    <scope>NUCLEOTIDE SEQUENCE [LARGE SCALE GENOMIC DNA]</scope>
    <source>
        <strain evidence="3 4">VB511283</strain>
    </source>
</reference>
<evidence type="ECO:0000313" key="3">
    <source>
        <dbReference type="EMBL" id="NHC36063.1"/>
    </source>
</evidence>
<feature type="domain" description="RRM" evidence="2">
    <location>
        <begin position="1"/>
        <end position="79"/>
    </location>
</feature>
<dbReference type="InterPro" id="IPR000504">
    <property type="entry name" value="RRM_dom"/>
</dbReference>
<keyword evidence="1" id="KW-0694">RNA-binding</keyword>
<keyword evidence="4" id="KW-1185">Reference proteome</keyword>
<name>A0A9X5E779_9CYAN</name>
<dbReference type="InterPro" id="IPR012677">
    <property type="entry name" value="Nucleotide-bd_a/b_plait_sf"/>
</dbReference>
<dbReference type="PANTHER" id="PTHR48025">
    <property type="entry name" value="OS02G0815200 PROTEIN"/>
    <property type="match status" value="1"/>
</dbReference>
<dbReference type="PROSITE" id="PS50102">
    <property type="entry name" value="RRM"/>
    <property type="match status" value="1"/>
</dbReference>
<organism evidence="3 4">
    <name type="scientific">Scytonema millei VB511283</name>
    <dbReference type="NCBI Taxonomy" id="1245923"/>
    <lineage>
        <taxon>Bacteria</taxon>
        <taxon>Bacillati</taxon>
        <taxon>Cyanobacteriota</taxon>
        <taxon>Cyanophyceae</taxon>
        <taxon>Nostocales</taxon>
        <taxon>Scytonemataceae</taxon>
        <taxon>Scytonema</taxon>
    </lineage>
</organism>
<dbReference type="SUPFAM" id="SSF54928">
    <property type="entry name" value="RNA-binding domain, RBD"/>
    <property type="match status" value="1"/>
</dbReference>
<gene>
    <name evidence="3" type="ORF">QH73_0015640</name>
</gene>
<sequence>MSIYIENLSSEVEEDDLKRIFLEYGIVKQVHVPTNHKTGKNRGFAVVEMETCAEEISAVQMLRGIEWMGRILTVNRARIELKDVSLSRL</sequence>
<dbReference type="Pfam" id="PF00076">
    <property type="entry name" value="RRM_1"/>
    <property type="match status" value="1"/>
</dbReference>
<dbReference type="SMART" id="SM00360">
    <property type="entry name" value="RRM"/>
    <property type="match status" value="1"/>
</dbReference>
<dbReference type="RefSeq" id="WP_039717213.1">
    <property type="nucleotide sequence ID" value="NZ_JTJC03000004.1"/>
</dbReference>
<comment type="caution">
    <text evidence="3">The sequence shown here is derived from an EMBL/GenBank/DDBJ whole genome shotgun (WGS) entry which is preliminary data.</text>
</comment>
<evidence type="ECO:0000259" key="2">
    <source>
        <dbReference type="PROSITE" id="PS50102"/>
    </source>
</evidence>
<dbReference type="AlphaFoldDB" id="A0A9X5E779"/>
<evidence type="ECO:0000313" key="4">
    <source>
        <dbReference type="Proteomes" id="UP000031532"/>
    </source>
</evidence>
<dbReference type="EMBL" id="JTJC03000004">
    <property type="protein sequence ID" value="NHC36063.1"/>
    <property type="molecule type" value="Genomic_DNA"/>
</dbReference>
<dbReference type="InterPro" id="IPR050502">
    <property type="entry name" value="Euk_RNA-bind_prot"/>
</dbReference>
<proteinExistence type="predicted"/>
<evidence type="ECO:0000256" key="1">
    <source>
        <dbReference type="ARBA" id="ARBA00022884"/>
    </source>
</evidence>
<protein>
    <submittedName>
        <fullName evidence="3">RNA-binding protein</fullName>
    </submittedName>
</protein>
<dbReference type="Proteomes" id="UP000031532">
    <property type="component" value="Unassembled WGS sequence"/>
</dbReference>
<accession>A0A9X5E779</accession>
<dbReference type="PANTHER" id="PTHR48025:SF1">
    <property type="entry name" value="RRM DOMAIN-CONTAINING PROTEIN"/>
    <property type="match status" value="1"/>
</dbReference>
<dbReference type="GO" id="GO:0003723">
    <property type="term" value="F:RNA binding"/>
    <property type="evidence" value="ECO:0007669"/>
    <property type="project" value="UniProtKB-KW"/>
</dbReference>